<dbReference type="EMBL" id="LTAN01000001">
    <property type="protein sequence ID" value="OBR14887.1"/>
    <property type="molecule type" value="Genomic_DNA"/>
</dbReference>
<dbReference type="GeneID" id="28859149"/>
<dbReference type="KEGG" id="chig:CH63R_00067"/>
<feature type="region of interest" description="Disordered" evidence="1">
    <location>
        <begin position="106"/>
        <end position="125"/>
    </location>
</feature>
<dbReference type="VEuPathDB" id="FungiDB:CH63R_00067"/>
<keyword evidence="3" id="KW-1185">Reference proteome</keyword>
<evidence type="ECO:0000313" key="2">
    <source>
        <dbReference type="EMBL" id="OBR14887.1"/>
    </source>
</evidence>
<protein>
    <submittedName>
        <fullName evidence="2">Uncharacterized protein</fullName>
    </submittedName>
</protein>
<gene>
    <name evidence="2" type="ORF">CH63R_00067</name>
</gene>
<organism evidence="2 3">
    <name type="scientific">Colletotrichum higginsianum (strain IMI 349063)</name>
    <name type="common">Crucifer anthracnose fungus</name>
    <dbReference type="NCBI Taxonomy" id="759273"/>
    <lineage>
        <taxon>Eukaryota</taxon>
        <taxon>Fungi</taxon>
        <taxon>Dikarya</taxon>
        <taxon>Ascomycota</taxon>
        <taxon>Pezizomycotina</taxon>
        <taxon>Sordariomycetes</taxon>
        <taxon>Hypocreomycetidae</taxon>
        <taxon>Glomerellales</taxon>
        <taxon>Glomerellaceae</taxon>
        <taxon>Colletotrichum</taxon>
        <taxon>Colletotrichum destructivum species complex</taxon>
    </lineage>
</organism>
<evidence type="ECO:0000313" key="3">
    <source>
        <dbReference type="Proteomes" id="UP000092177"/>
    </source>
</evidence>
<comment type="caution">
    <text evidence="2">The sequence shown here is derived from an EMBL/GenBank/DDBJ whole genome shotgun (WGS) entry which is preliminary data.</text>
</comment>
<feature type="compositionally biased region" description="Basic and acidic residues" evidence="1">
    <location>
        <begin position="110"/>
        <end position="125"/>
    </location>
</feature>
<accession>A0A1B7YS72</accession>
<dbReference type="RefSeq" id="XP_018163404.1">
    <property type="nucleotide sequence ID" value="XM_018295042.1"/>
</dbReference>
<evidence type="ECO:0000256" key="1">
    <source>
        <dbReference type="SAM" id="MobiDB-lite"/>
    </source>
</evidence>
<reference evidence="3" key="1">
    <citation type="journal article" date="2017" name="BMC Genomics">
        <title>Gapless genome assembly of Colletotrichum higginsianum reveals chromosome structure and association of transposable elements with secondary metabolite gene clusters.</title>
        <authorList>
            <person name="Dallery J.-F."/>
            <person name="Lapalu N."/>
            <person name="Zampounis A."/>
            <person name="Pigne S."/>
            <person name="Luyten I."/>
            <person name="Amselem J."/>
            <person name="Wittenberg A.H.J."/>
            <person name="Zhou S."/>
            <person name="de Queiroz M.V."/>
            <person name="Robin G.P."/>
            <person name="Auger A."/>
            <person name="Hainaut M."/>
            <person name="Henrissat B."/>
            <person name="Kim K.-T."/>
            <person name="Lee Y.-H."/>
            <person name="Lespinet O."/>
            <person name="Schwartz D.C."/>
            <person name="Thon M.R."/>
            <person name="O'Connell R.J."/>
        </authorList>
    </citation>
    <scope>NUCLEOTIDE SEQUENCE [LARGE SCALE GENOMIC DNA]</scope>
    <source>
        <strain evidence="3">IMI 349063</strain>
    </source>
</reference>
<dbReference type="Proteomes" id="UP000092177">
    <property type="component" value="Chromosome 1"/>
</dbReference>
<dbReference type="AlphaFoldDB" id="A0A1B7YS72"/>
<name>A0A1B7YS72_COLHI</name>
<sequence>MPAAKGPRLPCRLPMRATQGATGVPPKDRLMAWLPSIDASRYYMHTMAHVDTGDQAARMTGWHQSGPDVYWTSPLMSASGGLLPHCHGLADSWANAKMVSMFVSMSESSSKGHEEPRDMELGNSA</sequence>
<proteinExistence type="predicted"/>